<dbReference type="AlphaFoldDB" id="A0A8H2PWT1"/>
<dbReference type="PANTHER" id="PTHR46825:SF9">
    <property type="entry name" value="BETA-LACTAMASE-RELATED DOMAIN-CONTAINING PROTEIN"/>
    <property type="match status" value="1"/>
</dbReference>
<name>A0A8H2PWT1_9MICO</name>
<evidence type="ECO:0000313" key="3">
    <source>
        <dbReference type="Proteomes" id="UP000316560"/>
    </source>
</evidence>
<keyword evidence="3" id="KW-1185">Reference proteome</keyword>
<organism evidence="2 3">
    <name type="scientific">Rhodoglobus vestalii</name>
    <dbReference type="NCBI Taxonomy" id="193384"/>
    <lineage>
        <taxon>Bacteria</taxon>
        <taxon>Bacillati</taxon>
        <taxon>Actinomycetota</taxon>
        <taxon>Actinomycetes</taxon>
        <taxon>Micrococcales</taxon>
        <taxon>Microbacteriaceae</taxon>
        <taxon>Rhodoglobus</taxon>
    </lineage>
</organism>
<dbReference type="Proteomes" id="UP000316560">
    <property type="component" value="Unassembled WGS sequence"/>
</dbReference>
<protein>
    <submittedName>
        <fullName evidence="2">CubicO group peptidase (Beta-lactamase class C family)</fullName>
    </submittedName>
</protein>
<dbReference type="SUPFAM" id="SSF56601">
    <property type="entry name" value="beta-lactamase/transpeptidase-like"/>
    <property type="match status" value="1"/>
</dbReference>
<evidence type="ECO:0000313" key="2">
    <source>
        <dbReference type="EMBL" id="TQO19480.1"/>
    </source>
</evidence>
<reference evidence="2 3" key="1">
    <citation type="submission" date="2019-06" db="EMBL/GenBank/DDBJ databases">
        <title>Sequencing the genomes of 1000 actinobacteria strains.</title>
        <authorList>
            <person name="Klenk H.-P."/>
        </authorList>
    </citation>
    <scope>NUCLEOTIDE SEQUENCE [LARGE SCALE GENOMIC DNA]</scope>
    <source>
        <strain evidence="2 3">DSM 21947</strain>
    </source>
</reference>
<feature type="domain" description="Beta-lactamase-related" evidence="1">
    <location>
        <begin position="48"/>
        <end position="338"/>
    </location>
</feature>
<evidence type="ECO:0000259" key="1">
    <source>
        <dbReference type="Pfam" id="PF00144"/>
    </source>
</evidence>
<dbReference type="Gene3D" id="3.40.710.10">
    <property type="entry name" value="DD-peptidase/beta-lactamase superfamily"/>
    <property type="match status" value="1"/>
</dbReference>
<sequence length="357" mass="37162">MLAAGAGLSAAGLLALVGPHPIGPASGCTGDAALLARAEPHLRGLNRVALAYIDGDTTTYAGIGAGERMRFGIGSLSKTFCGAVLMDMVAKDEVRLDTTVGELIDANQSDVADVTLRELASHTSGLPDFTAHETSSSNAWFGLLHADGSRQDAADTVADILGQQLTDRGTYSYSTDGIALLAHVLGRRAGTTYKKLLTERILTPFDLTDTSLPVTRAGLPDGWEKGLLGGRPAEPWTLNGLAPGGGMWSSCADLATWMRLTRDGLQPGAAGLQPVAPAPLLPWLPDAKIAITWVLATTPAGDDLIFHNGLTGSHHSYVGYCPRTGRGLAYLVNSAPSGEQLLMLQGDLVGTLLDEGV</sequence>
<accession>A0A8H2PWT1</accession>
<dbReference type="Pfam" id="PF00144">
    <property type="entry name" value="Beta-lactamase"/>
    <property type="match status" value="1"/>
</dbReference>
<dbReference type="InterPro" id="IPR050491">
    <property type="entry name" value="AmpC-like"/>
</dbReference>
<comment type="caution">
    <text evidence="2">The sequence shown here is derived from an EMBL/GenBank/DDBJ whole genome shotgun (WGS) entry which is preliminary data.</text>
</comment>
<proteinExistence type="predicted"/>
<dbReference type="InterPro" id="IPR001466">
    <property type="entry name" value="Beta-lactam-related"/>
</dbReference>
<dbReference type="EMBL" id="VFRA01000001">
    <property type="protein sequence ID" value="TQO19480.1"/>
    <property type="molecule type" value="Genomic_DNA"/>
</dbReference>
<dbReference type="PANTHER" id="PTHR46825">
    <property type="entry name" value="D-ALANYL-D-ALANINE-CARBOXYPEPTIDASE/ENDOPEPTIDASE AMPH"/>
    <property type="match status" value="1"/>
</dbReference>
<gene>
    <name evidence="2" type="ORF">FB472_1036</name>
</gene>
<dbReference type="InterPro" id="IPR012338">
    <property type="entry name" value="Beta-lactam/transpept-like"/>
</dbReference>